<accession>A0ABZ0ZSW2</accession>
<dbReference type="InterPro" id="IPR029016">
    <property type="entry name" value="GAF-like_dom_sf"/>
</dbReference>
<reference evidence="5" key="1">
    <citation type="submission" date="2023-12" db="EMBL/GenBank/DDBJ databases">
        <title>Novel species in genus Nocardioides.</title>
        <authorList>
            <person name="Zhou H."/>
        </authorList>
    </citation>
    <scope>NUCLEOTIDE SEQUENCE [LARGE SCALE GENOMIC DNA]</scope>
    <source>
        <strain evidence="5">HM61</strain>
    </source>
</reference>
<evidence type="ECO:0000313" key="4">
    <source>
        <dbReference type="EMBL" id="WQQ27354.1"/>
    </source>
</evidence>
<evidence type="ECO:0000256" key="2">
    <source>
        <dbReference type="ARBA" id="ARBA00023163"/>
    </source>
</evidence>
<keyword evidence="1" id="KW-0805">Transcription regulation</keyword>
<dbReference type="Gene3D" id="1.10.10.10">
    <property type="entry name" value="Winged helix-like DNA-binding domain superfamily/Winged helix DNA-binding domain"/>
    <property type="match status" value="1"/>
</dbReference>
<organism evidence="4 5">
    <name type="scientific">Nocardioides bizhenqiangii</name>
    <dbReference type="NCBI Taxonomy" id="3095076"/>
    <lineage>
        <taxon>Bacteria</taxon>
        <taxon>Bacillati</taxon>
        <taxon>Actinomycetota</taxon>
        <taxon>Actinomycetes</taxon>
        <taxon>Propionibacteriales</taxon>
        <taxon>Nocardioidaceae</taxon>
        <taxon>Nocardioides</taxon>
    </lineage>
</organism>
<dbReference type="InterPro" id="IPR003018">
    <property type="entry name" value="GAF"/>
</dbReference>
<name>A0ABZ0ZSW2_9ACTN</name>
<feature type="domain" description="ANTAR" evidence="3">
    <location>
        <begin position="160"/>
        <end position="221"/>
    </location>
</feature>
<evidence type="ECO:0000256" key="1">
    <source>
        <dbReference type="ARBA" id="ARBA00023015"/>
    </source>
</evidence>
<evidence type="ECO:0000313" key="5">
    <source>
        <dbReference type="Proteomes" id="UP001327225"/>
    </source>
</evidence>
<dbReference type="RefSeq" id="WP_322937908.1">
    <property type="nucleotide sequence ID" value="NZ_CP141059.1"/>
</dbReference>
<dbReference type="Gene3D" id="3.30.450.40">
    <property type="match status" value="1"/>
</dbReference>
<keyword evidence="5" id="KW-1185">Reference proteome</keyword>
<evidence type="ECO:0000259" key="3">
    <source>
        <dbReference type="PROSITE" id="PS50921"/>
    </source>
</evidence>
<dbReference type="Proteomes" id="UP001327225">
    <property type="component" value="Chromosome"/>
</dbReference>
<protein>
    <submittedName>
        <fullName evidence="4">GAF domain-containing protein</fullName>
    </submittedName>
</protein>
<dbReference type="Pfam" id="PF03861">
    <property type="entry name" value="ANTAR"/>
    <property type="match status" value="1"/>
</dbReference>
<dbReference type="PROSITE" id="PS50921">
    <property type="entry name" value="ANTAR"/>
    <property type="match status" value="1"/>
</dbReference>
<dbReference type="InterPro" id="IPR005561">
    <property type="entry name" value="ANTAR"/>
</dbReference>
<dbReference type="SUPFAM" id="SSF55781">
    <property type="entry name" value="GAF domain-like"/>
    <property type="match status" value="1"/>
</dbReference>
<dbReference type="SMART" id="SM01012">
    <property type="entry name" value="ANTAR"/>
    <property type="match status" value="1"/>
</dbReference>
<keyword evidence="2" id="KW-0804">Transcription</keyword>
<dbReference type="Pfam" id="PF13185">
    <property type="entry name" value="GAF_2"/>
    <property type="match status" value="1"/>
</dbReference>
<proteinExistence type="predicted"/>
<dbReference type="PIRSF" id="PIRSF036625">
    <property type="entry name" value="GAF_ANTAR"/>
    <property type="match status" value="1"/>
</dbReference>
<sequence>MRTTAQILDAIYTDGSGGNLPALLCVDCTTVLDLSATGMALINDDGHQGVLGASGPLATRLEDLQFELGEGPGLDAFRANSPILEPDLSVNAMTRWPGFGSSALSEGVRAVLALPLQAGATPMGALCLYRSTPGRWDDDGTASALAYADAAVAVLLRLQAQPGPALHPDLAAPVAYRAVVHQATGFLAVQASVGLAEALLLLRAHAYASERPLLQVAREVLAGTLRIQPGEGEDD</sequence>
<dbReference type="EMBL" id="CP141059">
    <property type="protein sequence ID" value="WQQ27354.1"/>
    <property type="molecule type" value="Genomic_DNA"/>
</dbReference>
<gene>
    <name evidence="4" type="ORF">SHK19_03790</name>
</gene>
<dbReference type="InterPro" id="IPR036388">
    <property type="entry name" value="WH-like_DNA-bd_sf"/>
</dbReference>
<dbReference type="InterPro" id="IPR012074">
    <property type="entry name" value="GAF_ANTAR"/>
</dbReference>